<protein>
    <submittedName>
        <fullName evidence="2">Uncharacterized protein</fullName>
    </submittedName>
</protein>
<dbReference type="EMBL" id="GBXM01039152">
    <property type="protein sequence ID" value="JAH69425.1"/>
    <property type="molecule type" value="Transcribed_RNA"/>
</dbReference>
<reference evidence="2" key="2">
    <citation type="journal article" date="2015" name="Fish Shellfish Immunol.">
        <title>Early steps in the European eel (Anguilla anguilla)-Vibrio vulnificus interaction in the gills: Role of the RtxA13 toxin.</title>
        <authorList>
            <person name="Callol A."/>
            <person name="Pajuelo D."/>
            <person name="Ebbesson L."/>
            <person name="Teles M."/>
            <person name="MacKenzie S."/>
            <person name="Amaro C."/>
        </authorList>
    </citation>
    <scope>NUCLEOTIDE SEQUENCE</scope>
</reference>
<feature type="chain" id="PRO_5002433535" evidence="1">
    <location>
        <begin position="21"/>
        <end position="53"/>
    </location>
</feature>
<organism evidence="2">
    <name type="scientific">Anguilla anguilla</name>
    <name type="common">European freshwater eel</name>
    <name type="synonym">Muraena anguilla</name>
    <dbReference type="NCBI Taxonomy" id="7936"/>
    <lineage>
        <taxon>Eukaryota</taxon>
        <taxon>Metazoa</taxon>
        <taxon>Chordata</taxon>
        <taxon>Craniata</taxon>
        <taxon>Vertebrata</taxon>
        <taxon>Euteleostomi</taxon>
        <taxon>Actinopterygii</taxon>
        <taxon>Neopterygii</taxon>
        <taxon>Teleostei</taxon>
        <taxon>Anguilliformes</taxon>
        <taxon>Anguillidae</taxon>
        <taxon>Anguilla</taxon>
    </lineage>
</organism>
<proteinExistence type="predicted"/>
<accession>A0A0E9UW73</accession>
<dbReference type="AlphaFoldDB" id="A0A0E9UW73"/>
<reference evidence="2" key="1">
    <citation type="submission" date="2014-11" db="EMBL/GenBank/DDBJ databases">
        <authorList>
            <person name="Amaro Gonzalez C."/>
        </authorList>
    </citation>
    <scope>NUCLEOTIDE SEQUENCE</scope>
</reference>
<name>A0A0E9UW73_ANGAN</name>
<evidence type="ECO:0000313" key="2">
    <source>
        <dbReference type="EMBL" id="JAH69425.1"/>
    </source>
</evidence>
<sequence>MICLSEIRSAAMLVLWLCEAFLGEREMMIALRVIAAGCAAPLRVIYPQARSAS</sequence>
<evidence type="ECO:0000256" key="1">
    <source>
        <dbReference type="SAM" id="SignalP"/>
    </source>
</evidence>
<keyword evidence="1" id="KW-0732">Signal</keyword>
<feature type="signal peptide" evidence="1">
    <location>
        <begin position="1"/>
        <end position="20"/>
    </location>
</feature>